<gene>
    <name evidence="1" type="ORF">NZD89_28090</name>
</gene>
<dbReference type="InterPro" id="IPR025955">
    <property type="entry name" value="TraC/Conjuga_ATPase"/>
</dbReference>
<dbReference type="InterPro" id="IPR051162">
    <property type="entry name" value="T4SS_component"/>
</dbReference>
<dbReference type="RefSeq" id="WP_268008824.1">
    <property type="nucleotide sequence ID" value="NZ_BSUT01000003.1"/>
</dbReference>
<dbReference type="PANTHER" id="PTHR30121:SF6">
    <property type="entry name" value="SLR6007 PROTEIN"/>
    <property type="match status" value="1"/>
</dbReference>
<dbReference type="SUPFAM" id="SSF52540">
    <property type="entry name" value="P-loop containing nucleoside triphosphate hydrolases"/>
    <property type="match status" value="1"/>
</dbReference>
<dbReference type="EMBL" id="CP104068">
    <property type="protein sequence ID" value="WAH44958.1"/>
    <property type="molecule type" value="Genomic_DNA"/>
</dbReference>
<proteinExistence type="predicted"/>
<dbReference type="Gene3D" id="3.40.50.300">
    <property type="entry name" value="P-loop containing nucleotide triphosphate hydrolases"/>
    <property type="match status" value="1"/>
</dbReference>
<dbReference type="PANTHER" id="PTHR30121">
    <property type="entry name" value="UNCHARACTERIZED PROTEIN YJGR-RELATED"/>
    <property type="match status" value="1"/>
</dbReference>
<geneLocation type="plasmid" evidence="1 2">
    <name>unnamed1</name>
</geneLocation>
<evidence type="ECO:0000313" key="1">
    <source>
        <dbReference type="EMBL" id="WAH44958.1"/>
    </source>
</evidence>
<accession>A0ABY6ZQT9</accession>
<dbReference type="Pfam" id="PF11130">
    <property type="entry name" value="TraC_F_IV"/>
    <property type="match status" value="1"/>
</dbReference>
<evidence type="ECO:0000313" key="2">
    <source>
        <dbReference type="Proteomes" id="UP001164761"/>
    </source>
</evidence>
<sequence length="786" mass="90185">MEHNYFVRKDGRYCAIFSVTPVNMSLLETGEAHIVVEALQEALNAAPERLQILVSSERLNLDDYLEYLQKYIVEATDANQIERLESLITEIKKRSVGNEKVLKFYLVLQSQFEKESPALAELADLEKQIQDALSRESLYTERLNKYQIMSLFYQKLHPNTSMYEELPRDAVISHLYPSLIDTKTSPFYCILDETYQKSFTIQSFATKASQAGWLTPVFDMPLDLDVSLTLVATDKEEVLKAYNRSIRNIRFSQKDAKKDAAEQKRLERKQEDADYIIDLLTNENETLYRVTTVITVRANSLEELRNAEKTLRTRISSKKMSSRPLNRWVFEPLWYSLPLCYKGALESRIYYNLPAESIASMQPFNSSTLAAKDGFVFGQNEQSHDLVIFGKLDREVYPHMIVLGETGSGKSYFLAYQVLRRLDQGELVLDLDPERERKFIPGNHIYFGLNHNNTINPFHIRSTVVDSENESDESNTPGDYLRLKIGNLLTFFSWIYPNITPLETAALQKAIIQAYGKKGLDFNSTSLPPEGKDQFPTLSDVIKELDGIDSTKDMVVALSPFYGEGIYARMFDGQTNWSFSSTKEVHNGDSIETVEHLYPYTRLDIRDLYDNKSPALVPLMDLLVHDIWEFVKSHPTVTKNIFIDEQHILSDPRNPQSLDFIYQMVKRGRKYLAYQIGATQNVGDYLRTSKDLPEPPGKAIITNSGVKFLMRMNKAEIQQISEFVPLSSREKKLLEGGKRPELSRGKGIVIIGGQHAELRTFMTPAEMKLYRPNEYKLLYENEEGVV</sequence>
<dbReference type="Proteomes" id="UP001164761">
    <property type="component" value="Plasmid unnamed1"/>
</dbReference>
<keyword evidence="2" id="KW-1185">Reference proteome</keyword>
<protein>
    <submittedName>
        <fullName evidence="1">TraC family protein</fullName>
    </submittedName>
</protein>
<name>A0ABY6ZQT9_9BACL</name>
<dbReference type="InterPro" id="IPR027417">
    <property type="entry name" value="P-loop_NTPase"/>
</dbReference>
<organism evidence="1 2">
    <name type="scientific">Alicyclobacillus fastidiosus</name>
    <dbReference type="NCBI Taxonomy" id="392011"/>
    <lineage>
        <taxon>Bacteria</taxon>
        <taxon>Bacillati</taxon>
        <taxon>Bacillota</taxon>
        <taxon>Bacilli</taxon>
        <taxon>Bacillales</taxon>
        <taxon>Alicyclobacillaceae</taxon>
        <taxon>Alicyclobacillus</taxon>
    </lineage>
</organism>
<dbReference type="Gene3D" id="1.10.8.730">
    <property type="match status" value="1"/>
</dbReference>
<reference evidence="1" key="1">
    <citation type="submission" date="2022-08" db="EMBL/GenBank/DDBJ databases">
        <title>Alicyclobacillus fastidiosus DSM 17978, complete genome.</title>
        <authorList>
            <person name="Wang Q."/>
            <person name="Cai R."/>
            <person name="Wang Z."/>
        </authorList>
    </citation>
    <scope>NUCLEOTIDE SEQUENCE</scope>
    <source>
        <strain evidence="1">DSM 17978</strain>
        <plasmid evidence="1">unnamed1</plasmid>
    </source>
</reference>
<keyword evidence="1" id="KW-0614">Plasmid</keyword>